<dbReference type="RefSeq" id="WP_188680272.1">
    <property type="nucleotide sequence ID" value="NZ_BMNY01000001.1"/>
</dbReference>
<evidence type="ECO:0000256" key="5">
    <source>
        <dbReference type="SAM" id="Phobius"/>
    </source>
</evidence>
<dbReference type="Gene3D" id="1.20.1250.20">
    <property type="entry name" value="MFS general substrate transporter like domains"/>
    <property type="match status" value="1"/>
</dbReference>
<name>A0AA37BQQ0_9ARCH</name>
<proteinExistence type="predicted"/>
<gene>
    <name evidence="7" type="ORF">GCM10007108_06500</name>
</gene>
<dbReference type="AlphaFoldDB" id="A0AA37BQQ0"/>
<feature type="transmembrane region" description="Helical" evidence="5">
    <location>
        <begin position="20"/>
        <end position="37"/>
    </location>
</feature>
<evidence type="ECO:0000259" key="6">
    <source>
        <dbReference type="PROSITE" id="PS50850"/>
    </source>
</evidence>
<feature type="transmembrane region" description="Helical" evidence="5">
    <location>
        <begin position="258"/>
        <end position="280"/>
    </location>
</feature>
<protein>
    <submittedName>
        <fullName evidence="7">MFS transporter</fullName>
    </submittedName>
</protein>
<comment type="subcellular location">
    <subcellularLocation>
        <location evidence="1">Membrane</location>
        <topology evidence="1">Multi-pass membrane protein</topology>
    </subcellularLocation>
</comment>
<evidence type="ECO:0000256" key="2">
    <source>
        <dbReference type="ARBA" id="ARBA00022692"/>
    </source>
</evidence>
<evidence type="ECO:0000256" key="4">
    <source>
        <dbReference type="ARBA" id="ARBA00023136"/>
    </source>
</evidence>
<feature type="transmembrane region" description="Helical" evidence="5">
    <location>
        <begin position="90"/>
        <end position="107"/>
    </location>
</feature>
<dbReference type="InterPro" id="IPR005829">
    <property type="entry name" value="Sugar_transporter_CS"/>
</dbReference>
<dbReference type="PROSITE" id="PS50850">
    <property type="entry name" value="MFS"/>
    <property type="match status" value="1"/>
</dbReference>
<feature type="transmembrane region" description="Helical" evidence="5">
    <location>
        <begin position="181"/>
        <end position="198"/>
    </location>
</feature>
<dbReference type="PANTHER" id="PTHR23508">
    <property type="entry name" value="CARBOXYLIC ACID TRANSPORTER PROTEIN HOMOLOG"/>
    <property type="match status" value="1"/>
</dbReference>
<organism evidence="7 8">
    <name type="scientific">Thermogymnomonas acidicola</name>
    <dbReference type="NCBI Taxonomy" id="399579"/>
    <lineage>
        <taxon>Archaea</taxon>
        <taxon>Methanobacteriati</taxon>
        <taxon>Thermoplasmatota</taxon>
        <taxon>Thermoplasmata</taxon>
        <taxon>Thermoplasmatales</taxon>
        <taxon>Thermogymnomonas</taxon>
    </lineage>
</organism>
<keyword evidence="3 5" id="KW-1133">Transmembrane helix</keyword>
<dbReference type="InterPro" id="IPR036259">
    <property type="entry name" value="MFS_trans_sf"/>
</dbReference>
<sequence length="451" mass="48553">MAETPLISVAKFVFSHDNRLRRAMIALAMAGIFIDVWDLTSFSFTLASFRMAFHPGGLLLGFAVGSANIGAVVGALFGGLMTDRLGRRTMLIYNLLVFVVMAALQALSTSAVEFTAFRAVMGFGLGADVATGFTYIYEFISTAQRKEVYPLWAYAFSMTALLAVGLVLLLIHVAGYGPNTWRYPVAVGAAAALVVLIFRSRIPETPFWLARTGRYREADEVLRSIYGESPNISGSAERASGTLRPSIGAALSSGKRGVLIFSTSLNVIVGIISWGFSFYITYSLLELGLGGVTGSLYFDVPIYAAALAGGFLSSRLAFRYGTKHSATLPSFGIVASLFIALLASLGILPRVVFVPMSALTLFLEYLGPMSYNAIVNHAFGSRFRGTVNGFNYMVNKVVEALTGIAGGYVISYFHVSVDITIFLVLTLVFCIVAYTHSSNVERIDPVGLESD</sequence>
<feature type="transmembrane region" description="Helical" evidence="5">
    <location>
        <begin position="57"/>
        <end position="78"/>
    </location>
</feature>
<feature type="domain" description="Major facilitator superfamily (MFS) profile" evidence="6">
    <location>
        <begin position="24"/>
        <end position="438"/>
    </location>
</feature>
<feature type="transmembrane region" description="Helical" evidence="5">
    <location>
        <begin position="330"/>
        <end position="353"/>
    </location>
</feature>
<dbReference type="PANTHER" id="PTHR23508:SF10">
    <property type="entry name" value="CARBOXYLIC ACID TRANSPORTER PROTEIN HOMOLOG"/>
    <property type="match status" value="1"/>
</dbReference>
<evidence type="ECO:0000256" key="1">
    <source>
        <dbReference type="ARBA" id="ARBA00004141"/>
    </source>
</evidence>
<dbReference type="EMBL" id="BMNY01000001">
    <property type="protein sequence ID" value="GGM71134.1"/>
    <property type="molecule type" value="Genomic_DNA"/>
</dbReference>
<evidence type="ECO:0000256" key="3">
    <source>
        <dbReference type="ARBA" id="ARBA00022989"/>
    </source>
</evidence>
<dbReference type="Pfam" id="PF00083">
    <property type="entry name" value="Sugar_tr"/>
    <property type="match status" value="1"/>
</dbReference>
<accession>A0AA37BQQ0</accession>
<dbReference type="InterPro" id="IPR005828">
    <property type="entry name" value="MFS_sugar_transport-like"/>
</dbReference>
<keyword evidence="4 5" id="KW-0472">Membrane</keyword>
<dbReference type="Proteomes" id="UP000632195">
    <property type="component" value="Unassembled WGS sequence"/>
</dbReference>
<keyword evidence="8" id="KW-1185">Reference proteome</keyword>
<dbReference type="PROSITE" id="PS00217">
    <property type="entry name" value="SUGAR_TRANSPORT_2"/>
    <property type="match status" value="1"/>
</dbReference>
<feature type="transmembrane region" description="Helical" evidence="5">
    <location>
        <begin position="152"/>
        <end position="175"/>
    </location>
</feature>
<dbReference type="GO" id="GO:0046943">
    <property type="term" value="F:carboxylic acid transmembrane transporter activity"/>
    <property type="evidence" value="ECO:0007669"/>
    <property type="project" value="TreeGrafter"/>
</dbReference>
<evidence type="ECO:0000313" key="8">
    <source>
        <dbReference type="Proteomes" id="UP000632195"/>
    </source>
</evidence>
<evidence type="ECO:0000313" key="7">
    <source>
        <dbReference type="EMBL" id="GGM71134.1"/>
    </source>
</evidence>
<dbReference type="SUPFAM" id="SSF103473">
    <property type="entry name" value="MFS general substrate transporter"/>
    <property type="match status" value="1"/>
</dbReference>
<feature type="transmembrane region" description="Helical" evidence="5">
    <location>
        <begin position="119"/>
        <end position="140"/>
    </location>
</feature>
<dbReference type="InterPro" id="IPR020846">
    <property type="entry name" value="MFS_dom"/>
</dbReference>
<keyword evidence="2 5" id="KW-0812">Transmembrane</keyword>
<feature type="transmembrane region" description="Helical" evidence="5">
    <location>
        <begin position="300"/>
        <end position="318"/>
    </location>
</feature>
<reference evidence="7" key="1">
    <citation type="journal article" date="2014" name="Int. J. Syst. Evol. Microbiol.">
        <title>Complete genome sequence of Corynebacterium casei LMG S-19264T (=DSM 44701T), isolated from a smear-ripened cheese.</title>
        <authorList>
            <consortium name="US DOE Joint Genome Institute (JGI-PGF)"/>
            <person name="Walter F."/>
            <person name="Albersmeier A."/>
            <person name="Kalinowski J."/>
            <person name="Ruckert C."/>
        </authorList>
    </citation>
    <scope>NUCLEOTIDE SEQUENCE</scope>
    <source>
        <strain evidence="7">JCM 13583</strain>
    </source>
</reference>
<dbReference type="GO" id="GO:0005886">
    <property type="term" value="C:plasma membrane"/>
    <property type="evidence" value="ECO:0007669"/>
    <property type="project" value="TreeGrafter"/>
</dbReference>
<reference evidence="7" key="2">
    <citation type="submission" date="2022-09" db="EMBL/GenBank/DDBJ databases">
        <authorList>
            <person name="Sun Q."/>
            <person name="Ohkuma M."/>
        </authorList>
    </citation>
    <scope>NUCLEOTIDE SEQUENCE</scope>
    <source>
        <strain evidence="7">JCM 13583</strain>
    </source>
</reference>
<comment type="caution">
    <text evidence="7">The sequence shown here is derived from an EMBL/GenBank/DDBJ whole genome shotgun (WGS) entry which is preliminary data.</text>
</comment>
<feature type="transmembrane region" description="Helical" evidence="5">
    <location>
        <begin position="412"/>
        <end position="434"/>
    </location>
</feature>